<organism evidence="2 3">
    <name type="scientific">Candidatus Nitrosocosmicus arcticus</name>
    <dbReference type="NCBI Taxonomy" id="2035267"/>
    <lineage>
        <taxon>Archaea</taxon>
        <taxon>Nitrososphaerota</taxon>
        <taxon>Nitrososphaeria</taxon>
        <taxon>Nitrososphaerales</taxon>
        <taxon>Nitrososphaeraceae</taxon>
        <taxon>Candidatus Nitrosocosmicus</taxon>
    </lineage>
</organism>
<keyword evidence="1" id="KW-0175">Coiled coil</keyword>
<reference evidence="2 3" key="1">
    <citation type="journal article" date="2019" name="Front. Microbiol.">
        <title>Ammonia Oxidation by the Arctic Terrestrial Thaumarchaeote Candidatus Nitrosocosmicus arcticus Is Stimulated by Increasing Temperatures.</title>
        <authorList>
            <person name="Alves R.J.E."/>
            <person name="Kerou M."/>
            <person name="Zappe A."/>
            <person name="Bittner R."/>
            <person name="Abby S.S."/>
            <person name="Schmidt H.A."/>
            <person name="Pfeifer K."/>
            <person name="Schleper C."/>
        </authorList>
    </citation>
    <scope>NUCLEOTIDE SEQUENCE [LARGE SCALE GENOMIC DNA]</scope>
    <source>
        <strain evidence="2 3">Kfb</strain>
    </source>
</reference>
<accession>A0A557SY80</accession>
<dbReference type="Proteomes" id="UP000315289">
    <property type="component" value="Unassembled WGS sequence"/>
</dbReference>
<proteinExistence type="predicted"/>
<evidence type="ECO:0000313" key="3">
    <source>
        <dbReference type="Proteomes" id="UP000315289"/>
    </source>
</evidence>
<evidence type="ECO:0000313" key="2">
    <source>
        <dbReference type="EMBL" id="TVP41567.1"/>
    </source>
</evidence>
<protein>
    <submittedName>
        <fullName evidence="2">Uncharacterized protein</fullName>
    </submittedName>
</protein>
<feature type="coiled-coil region" evidence="1">
    <location>
        <begin position="46"/>
        <end position="73"/>
    </location>
</feature>
<dbReference type="AlphaFoldDB" id="A0A557SY80"/>
<evidence type="ECO:0000256" key="1">
    <source>
        <dbReference type="SAM" id="Coils"/>
    </source>
</evidence>
<gene>
    <name evidence="2" type="ORF">NARC_30282</name>
</gene>
<comment type="caution">
    <text evidence="2">The sequence shown here is derived from an EMBL/GenBank/DDBJ whole genome shotgun (WGS) entry which is preliminary data.</text>
</comment>
<dbReference type="EMBL" id="VOAH01000003">
    <property type="protein sequence ID" value="TVP41567.1"/>
    <property type="molecule type" value="Genomic_DNA"/>
</dbReference>
<keyword evidence="3" id="KW-1185">Reference proteome</keyword>
<sequence>MSEFAFIRFLSLSLLTEEEKENKNEIIEITEQVLDAEGIECDSKISKVSEEKLKEILEEVRKIRKKKRKTYDENEIANTVEEAN</sequence>
<name>A0A557SY80_9ARCH</name>